<protein>
    <submittedName>
        <fullName evidence="2">HAE1 family hydrophobic/amphiphilic exporter-1</fullName>
    </submittedName>
</protein>
<feature type="transmembrane region" description="Helical" evidence="1">
    <location>
        <begin position="892"/>
        <end position="917"/>
    </location>
</feature>
<feature type="transmembrane region" description="Helical" evidence="1">
    <location>
        <begin position="512"/>
        <end position="537"/>
    </location>
</feature>
<evidence type="ECO:0000313" key="2">
    <source>
        <dbReference type="EMBL" id="MDQ0166627.1"/>
    </source>
</evidence>
<dbReference type="SUPFAM" id="SSF82693">
    <property type="entry name" value="Multidrug efflux transporter AcrB pore domain, PN1, PN2, PC1 and PC2 subdomains"/>
    <property type="match status" value="2"/>
</dbReference>
<proteinExistence type="predicted"/>
<keyword evidence="3" id="KW-1185">Reference proteome</keyword>
<keyword evidence="1" id="KW-0812">Transmembrane</keyword>
<dbReference type="Gene3D" id="3.30.70.1440">
    <property type="entry name" value="Multidrug efflux transporter AcrB pore domain"/>
    <property type="match status" value="1"/>
</dbReference>
<comment type="caution">
    <text evidence="2">The sequence shown here is derived from an EMBL/GenBank/DDBJ whole genome shotgun (WGS) entry which is preliminary data.</text>
</comment>
<dbReference type="InterPro" id="IPR001036">
    <property type="entry name" value="Acrflvin-R"/>
</dbReference>
<dbReference type="Gene3D" id="3.30.2090.10">
    <property type="entry name" value="Multidrug efflux transporter AcrB TolC docking domain, DN and DC subdomains"/>
    <property type="match status" value="2"/>
</dbReference>
<organism evidence="2 3">
    <name type="scientific">Caldalkalibacillus horti</name>
    <dbReference type="NCBI Taxonomy" id="77523"/>
    <lineage>
        <taxon>Bacteria</taxon>
        <taxon>Bacillati</taxon>
        <taxon>Bacillota</taxon>
        <taxon>Bacilli</taxon>
        <taxon>Bacillales</taxon>
        <taxon>Bacillaceae</taxon>
        <taxon>Caldalkalibacillus</taxon>
    </lineage>
</organism>
<feature type="transmembrane region" description="Helical" evidence="1">
    <location>
        <begin position="866"/>
        <end position="886"/>
    </location>
</feature>
<dbReference type="EMBL" id="JAUSTY010000010">
    <property type="protein sequence ID" value="MDQ0166627.1"/>
    <property type="molecule type" value="Genomic_DNA"/>
</dbReference>
<reference evidence="2 3" key="1">
    <citation type="submission" date="2023-07" db="EMBL/GenBank/DDBJ databases">
        <title>Genomic Encyclopedia of Type Strains, Phase IV (KMG-IV): sequencing the most valuable type-strain genomes for metagenomic binning, comparative biology and taxonomic classification.</title>
        <authorList>
            <person name="Goeker M."/>
        </authorList>
    </citation>
    <scope>NUCLEOTIDE SEQUENCE [LARGE SCALE GENOMIC DNA]</scope>
    <source>
        <strain evidence="2 3">DSM 12751</strain>
    </source>
</reference>
<feature type="transmembrane region" description="Helical" evidence="1">
    <location>
        <begin position="969"/>
        <end position="997"/>
    </location>
</feature>
<sequence length="1004" mass="110173">MLSLTKFSLKNPAAIIILCVLLAGLGVFSFTTLKTDLLPDIEFPELSVTVVYPGASPQDVQEKITAVLEEQFGAVEGIESVTGQSFESLSRLQLAFPLDSDMEKVTVQVNELMNAAQLPDSITTRVDQFSFDALPVINLALFSKDQGTGIEAWAEEVLRPELQRIQGVSQVALSGMTNAYLDMQVNKELANQLGLSLSQIQEVIEAAFFSFPAGSVEEDSLLIPIRLEQKIETLDELKALTVLSPVRNEGVALDELVTFNEVTEQNEISRYNLQDALSLSIIKKQDINTVQVVEQVLETLNYYDDTIEYAVSFDQAAGIKSSIKGLIEKGLFGALFASLAVLLFLRNLRATMIAVLSIPLSLLIAAIFLKWWGVTLNVMSLAGMTVAVGRVVDDSIIVIENIYRKTKLDPNGDKKEHTILGTKEMLNPIISSTLTSIVVFLPLGLVGGITGAFFMPFALTVVVALLASLFVAITLVPILAKVSFIKLEEDHKDGWMVRLYEKLIKGALKYKALVCILAVLLLIPTLLLAQNLGFVFLPNETQKIVKADIQLPASTPVQETNQAVQRLEEYVIANKERYPNTFISIGSYDYMSGVTRSNQAELLIELASESKLELAIEELQAEFERILDDDNENTVVNVQELQTNGPPTNNNIDIDLFSNDMDKLAEAAQMVEELMLQRDDVKYVINNMEDKQQQWTVHLDAQRINELGVSPFMILGMVNEQLAPIELDSYTLDGTEQKLRIAYDRALEGKEELESLRFFTQEGLVQLNDLAEVREELTPTSIQSLNQRTFARVSAQIIGDDLFGVSGAVSEAVRQLDLPEGVSLESGGGSDETLQTIQDLIVAITIAVGLVYLTMLVFFGKARVPFIILTSILFVPIGSILALLLVNEPMSMSAMIGLLMLVGIVVTNAIVLVDRINQNRAAGMRMNDALVEAGKTRLRPILMTALATIAALLPLAFATPEGGLISKGLALVVIGGLTTSTLLTLIFVPVIYSLAFYKESKLER</sequence>
<feature type="transmembrane region" description="Helical" evidence="1">
    <location>
        <begin position="457"/>
        <end position="480"/>
    </location>
</feature>
<dbReference type="SUPFAM" id="SSF82714">
    <property type="entry name" value="Multidrug efflux transporter AcrB TolC docking domain, DN and DC subdomains"/>
    <property type="match status" value="2"/>
</dbReference>
<name>A0ABT9W047_9BACI</name>
<dbReference type="PRINTS" id="PR00702">
    <property type="entry name" value="ACRIFLAVINRP"/>
</dbReference>
<keyword evidence="1" id="KW-0472">Membrane</keyword>
<gene>
    <name evidence="2" type="ORF">J2S11_002543</name>
</gene>
<feature type="transmembrane region" description="Helical" evidence="1">
    <location>
        <begin position="352"/>
        <end position="372"/>
    </location>
</feature>
<evidence type="ECO:0000256" key="1">
    <source>
        <dbReference type="SAM" id="Phobius"/>
    </source>
</evidence>
<dbReference type="Proteomes" id="UP001235840">
    <property type="component" value="Unassembled WGS sequence"/>
</dbReference>
<dbReference type="RefSeq" id="WP_307394988.1">
    <property type="nucleotide sequence ID" value="NZ_BAAADK010000047.1"/>
</dbReference>
<dbReference type="InterPro" id="IPR027463">
    <property type="entry name" value="AcrB_DN_DC_subdom"/>
</dbReference>
<evidence type="ECO:0000313" key="3">
    <source>
        <dbReference type="Proteomes" id="UP001235840"/>
    </source>
</evidence>
<feature type="transmembrane region" description="Helical" evidence="1">
    <location>
        <begin position="938"/>
        <end position="957"/>
    </location>
</feature>
<dbReference type="SUPFAM" id="SSF82866">
    <property type="entry name" value="Multidrug efflux transporter AcrB transmembrane domain"/>
    <property type="match status" value="2"/>
</dbReference>
<dbReference type="Gene3D" id="3.30.70.1430">
    <property type="entry name" value="Multidrug efflux transporter AcrB pore domain"/>
    <property type="match status" value="2"/>
</dbReference>
<dbReference type="Gene3D" id="1.20.1640.10">
    <property type="entry name" value="Multidrug efflux transporter AcrB transmembrane domain"/>
    <property type="match status" value="2"/>
</dbReference>
<feature type="transmembrane region" description="Helical" evidence="1">
    <location>
        <begin position="840"/>
        <end position="859"/>
    </location>
</feature>
<dbReference type="Pfam" id="PF00873">
    <property type="entry name" value="ACR_tran"/>
    <property type="match status" value="1"/>
</dbReference>
<accession>A0ABT9W047</accession>
<dbReference type="PANTHER" id="PTHR32063:SF0">
    <property type="entry name" value="SWARMING MOTILITY PROTEIN SWRC"/>
    <property type="match status" value="1"/>
</dbReference>
<dbReference type="Gene3D" id="3.30.70.1320">
    <property type="entry name" value="Multidrug efflux transporter AcrB pore domain like"/>
    <property type="match status" value="1"/>
</dbReference>
<keyword evidence="1" id="KW-1133">Transmembrane helix</keyword>
<dbReference type="PANTHER" id="PTHR32063">
    <property type="match status" value="1"/>
</dbReference>